<dbReference type="EMBL" id="LGPB01000135">
    <property type="protein sequence ID" value="KRG10708.1"/>
    <property type="molecule type" value="Genomic_DNA"/>
</dbReference>
<keyword evidence="4" id="KW-1185">Reference proteome</keyword>
<proteinExistence type="predicted"/>
<organism evidence="1 3">
    <name type="scientific">Lederbergia galactosidilytica</name>
    <dbReference type="NCBI Taxonomy" id="217031"/>
    <lineage>
        <taxon>Bacteria</taxon>
        <taxon>Bacillati</taxon>
        <taxon>Bacillota</taxon>
        <taxon>Bacilli</taxon>
        <taxon>Bacillales</taxon>
        <taxon>Bacillaceae</taxon>
        <taxon>Lederbergia</taxon>
    </lineage>
</organism>
<name>A0A0Q9Y1L9_9BACI</name>
<protein>
    <submittedName>
        <fullName evidence="1">Uncharacterized protein</fullName>
    </submittedName>
</protein>
<reference evidence="2 4" key="1">
    <citation type="submission" date="2015-05" db="EMBL/GenBank/DDBJ databases">
        <title>Comparison of genome.</title>
        <authorList>
            <person name="Zheng Z."/>
            <person name="Sun M."/>
        </authorList>
    </citation>
    <scope>NUCLEOTIDE SEQUENCE [LARGE SCALE GENOMIC DNA]</scope>
    <source>
        <strain evidence="2 4">G25-74</strain>
    </source>
</reference>
<evidence type="ECO:0000313" key="4">
    <source>
        <dbReference type="Proteomes" id="UP000077881"/>
    </source>
</evidence>
<dbReference type="PATRIC" id="fig|217031.4.peg.6902"/>
<evidence type="ECO:0000313" key="1">
    <source>
        <dbReference type="EMBL" id="KRG10708.1"/>
    </source>
</evidence>
<evidence type="ECO:0000313" key="2">
    <source>
        <dbReference type="EMBL" id="OAK67428.1"/>
    </source>
</evidence>
<reference evidence="1 3" key="2">
    <citation type="submission" date="2015-06" db="EMBL/GenBank/DDBJ databases">
        <title>Genome sequencing project of Bacillus galactosidilyticus PL133.</title>
        <authorList>
            <person name="Gaiero J."/>
            <person name="Nicol R."/>
            <person name="Habash M."/>
        </authorList>
    </citation>
    <scope>NUCLEOTIDE SEQUENCE [LARGE SCALE GENOMIC DNA]</scope>
    <source>
        <strain evidence="1 3">PL133</strain>
    </source>
</reference>
<dbReference type="Proteomes" id="UP000077881">
    <property type="component" value="Unassembled WGS sequence"/>
</dbReference>
<accession>A0A0Q9Y1L9</accession>
<sequence length="93" mass="10787">MLLFLIVYKDIQRGPKNLVKRLHQDLIVRLNCWFMVGASTSVTAIHNHSVLQLMEGIQKVVPYQAIMGEFITALQLSLKYFEAFVKPRQTQRI</sequence>
<dbReference type="Proteomes" id="UP000053881">
    <property type="component" value="Unassembled WGS sequence"/>
</dbReference>
<evidence type="ECO:0000313" key="3">
    <source>
        <dbReference type="Proteomes" id="UP000053881"/>
    </source>
</evidence>
<dbReference type="AlphaFoldDB" id="A0A0Q9Y1L9"/>
<gene>
    <name evidence="2" type="ORF">ABB05_20000</name>
    <name evidence="1" type="ORF">ACA29_20320</name>
</gene>
<comment type="caution">
    <text evidence="1">The sequence shown here is derived from an EMBL/GenBank/DDBJ whole genome shotgun (WGS) entry which is preliminary data.</text>
</comment>
<dbReference type="EMBL" id="LDJR01000060">
    <property type="protein sequence ID" value="OAK67428.1"/>
    <property type="molecule type" value="Genomic_DNA"/>
</dbReference>